<dbReference type="Proteomes" id="UP000887013">
    <property type="component" value="Unassembled WGS sequence"/>
</dbReference>
<proteinExistence type="predicted"/>
<comment type="caution">
    <text evidence="2">The sequence shown here is derived from an EMBL/GenBank/DDBJ whole genome shotgun (WGS) entry which is preliminary data.</text>
</comment>
<evidence type="ECO:0000313" key="3">
    <source>
        <dbReference type="Proteomes" id="UP000887013"/>
    </source>
</evidence>
<dbReference type="EMBL" id="BMAW01042091">
    <property type="protein sequence ID" value="GFS32543.1"/>
    <property type="molecule type" value="Genomic_DNA"/>
</dbReference>
<accession>A0A8X6K960</accession>
<name>A0A8X6K960_NEPPI</name>
<evidence type="ECO:0000256" key="1">
    <source>
        <dbReference type="SAM" id="MobiDB-lite"/>
    </source>
</evidence>
<organism evidence="2 3">
    <name type="scientific">Nephila pilipes</name>
    <name type="common">Giant wood spider</name>
    <name type="synonym">Nephila maculata</name>
    <dbReference type="NCBI Taxonomy" id="299642"/>
    <lineage>
        <taxon>Eukaryota</taxon>
        <taxon>Metazoa</taxon>
        <taxon>Ecdysozoa</taxon>
        <taxon>Arthropoda</taxon>
        <taxon>Chelicerata</taxon>
        <taxon>Arachnida</taxon>
        <taxon>Araneae</taxon>
        <taxon>Araneomorphae</taxon>
        <taxon>Entelegynae</taxon>
        <taxon>Araneoidea</taxon>
        <taxon>Nephilidae</taxon>
        <taxon>Nephila</taxon>
    </lineage>
</organism>
<keyword evidence="3" id="KW-1185">Reference proteome</keyword>
<feature type="region of interest" description="Disordered" evidence="1">
    <location>
        <begin position="65"/>
        <end position="90"/>
    </location>
</feature>
<sequence>MDNQHFRKGVTNSPLLKVIPIRQNLPIPGDVVQELVKFGEILWCELMATLRGRLRALLRRLVKRGSARKPGAEENPSVHQPASPLRSASV</sequence>
<evidence type="ECO:0000313" key="2">
    <source>
        <dbReference type="EMBL" id="GFS32543.1"/>
    </source>
</evidence>
<dbReference type="AlphaFoldDB" id="A0A8X6K960"/>
<gene>
    <name evidence="2" type="ORF">NPIL_669021</name>
</gene>
<protein>
    <submittedName>
        <fullName evidence="2">Uncharacterized protein</fullName>
    </submittedName>
</protein>
<reference evidence="2" key="1">
    <citation type="submission" date="2020-08" db="EMBL/GenBank/DDBJ databases">
        <title>Multicomponent nature underlies the extraordinary mechanical properties of spider dragline silk.</title>
        <authorList>
            <person name="Kono N."/>
            <person name="Nakamura H."/>
            <person name="Mori M."/>
            <person name="Yoshida Y."/>
            <person name="Ohtoshi R."/>
            <person name="Malay A.D."/>
            <person name="Moran D.A.P."/>
            <person name="Tomita M."/>
            <person name="Numata K."/>
            <person name="Arakawa K."/>
        </authorList>
    </citation>
    <scope>NUCLEOTIDE SEQUENCE</scope>
</reference>